<feature type="domain" description="Response regulatory" evidence="8">
    <location>
        <begin position="15"/>
        <end position="131"/>
    </location>
</feature>
<evidence type="ECO:0000256" key="2">
    <source>
        <dbReference type="ARBA" id="ARBA00023015"/>
    </source>
</evidence>
<dbReference type="SMART" id="SM00448">
    <property type="entry name" value="REC"/>
    <property type="match status" value="1"/>
</dbReference>
<dbReference type="CDD" id="cd17535">
    <property type="entry name" value="REC_NarL-like"/>
    <property type="match status" value="1"/>
</dbReference>
<dbReference type="SMART" id="SM00421">
    <property type="entry name" value="HTH_LUXR"/>
    <property type="match status" value="1"/>
</dbReference>
<keyword evidence="1 5" id="KW-0597">Phosphoprotein</keyword>
<dbReference type="InterPro" id="IPR000792">
    <property type="entry name" value="Tscrpt_reg_LuxR_C"/>
</dbReference>
<dbReference type="Proteomes" id="UP000627984">
    <property type="component" value="Unassembled WGS sequence"/>
</dbReference>
<dbReference type="Pfam" id="PF00196">
    <property type="entry name" value="GerE"/>
    <property type="match status" value="1"/>
</dbReference>
<reference evidence="9" key="2">
    <citation type="submission" date="2022-09" db="EMBL/GenBank/DDBJ databases">
        <authorList>
            <person name="Sun Q."/>
            <person name="Ohkuma M."/>
        </authorList>
    </citation>
    <scope>NUCLEOTIDE SEQUENCE</scope>
    <source>
        <strain evidence="9">JCM 3093</strain>
    </source>
</reference>
<feature type="modified residue" description="4-aspartylphosphate" evidence="5">
    <location>
        <position position="66"/>
    </location>
</feature>
<dbReference type="CDD" id="cd06170">
    <property type="entry name" value="LuxR_C_like"/>
    <property type="match status" value="1"/>
</dbReference>
<evidence type="ECO:0000256" key="6">
    <source>
        <dbReference type="SAM" id="MobiDB-lite"/>
    </source>
</evidence>
<organism evidence="9 10">
    <name type="scientific">Planomonospora parontospora</name>
    <dbReference type="NCBI Taxonomy" id="58119"/>
    <lineage>
        <taxon>Bacteria</taxon>
        <taxon>Bacillati</taxon>
        <taxon>Actinomycetota</taxon>
        <taxon>Actinomycetes</taxon>
        <taxon>Streptosporangiales</taxon>
        <taxon>Streptosporangiaceae</taxon>
        <taxon>Planomonospora</taxon>
    </lineage>
</organism>
<dbReference type="AlphaFoldDB" id="A0AA37BJJ5"/>
<evidence type="ECO:0000256" key="1">
    <source>
        <dbReference type="ARBA" id="ARBA00022553"/>
    </source>
</evidence>
<dbReference type="PANTHER" id="PTHR43214:SF24">
    <property type="entry name" value="TRANSCRIPTIONAL REGULATORY PROTEIN NARL-RELATED"/>
    <property type="match status" value="1"/>
</dbReference>
<dbReference type="Pfam" id="PF00072">
    <property type="entry name" value="Response_reg"/>
    <property type="match status" value="1"/>
</dbReference>
<feature type="domain" description="HTH luxR-type" evidence="7">
    <location>
        <begin position="160"/>
        <end position="225"/>
    </location>
</feature>
<gene>
    <name evidence="9" type="ORF">GCM10010126_45690</name>
</gene>
<dbReference type="InterPro" id="IPR039420">
    <property type="entry name" value="WalR-like"/>
</dbReference>
<evidence type="ECO:0000259" key="7">
    <source>
        <dbReference type="PROSITE" id="PS50043"/>
    </source>
</evidence>
<comment type="caution">
    <text evidence="9">The sequence shown here is derived from an EMBL/GenBank/DDBJ whole genome shotgun (WGS) entry which is preliminary data.</text>
</comment>
<reference evidence="9" key="1">
    <citation type="journal article" date="2014" name="Int. J. Syst. Evol. Microbiol.">
        <title>Complete genome sequence of Corynebacterium casei LMG S-19264T (=DSM 44701T), isolated from a smear-ripened cheese.</title>
        <authorList>
            <consortium name="US DOE Joint Genome Institute (JGI-PGF)"/>
            <person name="Walter F."/>
            <person name="Albersmeier A."/>
            <person name="Kalinowski J."/>
            <person name="Ruckert C."/>
        </authorList>
    </citation>
    <scope>NUCLEOTIDE SEQUENCE</scope>
    <source>
        <strain evidence="9">JCM 3093</strain>
    </source>
</reference>
<accession>A0AA37BJJ5</accession>
<dbReference type="GO" id="GO:0006355">
    <property type="term" value="P:regulation of DNA-templated transcription"/>
    <property type="evidence" value="ECO:0007669"/>
    <property type="project" value="InterPro"/>
</dbReference>
<dbReference type="PROSITE" id="PS00622">
    <property type="entry name" value="HTH_LUXR_1"/>
    <property type="match status" value="1"/>
</dbReference>
<dbReference type="PROSITE" id="PS50043">
    <property type="entry name" value="HTH_LUXR_2"/>
    <property type="match status" value="1"/>
</dbReference>
<dbReference type="RefSeq" id="WP_191896525.1">
    <property type="nucleotide sequence ID" value="NZ_BMQD01000014.1"/>
</dbReference>
<dbReference type="Gene3D" id="3.40.50.2300">
    <property type="match status" value="1"/>
</dbReference>
<evidence type="ECO:0000256" key="4">
    <source>
        <dbReference type="ARBA" id="ARBA00023163"/>
    </source>
</evidence>
<dbReference type="InterPro" id="IPR058245">
    <property type="entry name" value="NreC/VraR/RcsB-like_REC"/>
</dbReference>
<proteinExistence type="predicted"/>
<dbReference type="PRINTS" id="PR00038">
    <property type="entry name" value="HTHLUXR"/>
</dbReference>
<sequence length="251" mass="26242">MTGGVVGGGTGGAIRVLVADDEPLITAGIRTVLESAGGIEVVAQAGDGRAAVEEALRHRVDVALVDIDMPVLDGLSAVGELRRRLPGLRTVVLTAFGAEPNVLRALQHGTSGFVLKNCTPEELIHAVRAAHRGDAYLSPAVTRMVLGMVTPVEARRRREAAERLATLAPREAEVLGLVAEGLSNAAIGLRLNMSEATVKTYVSRVLTRLRCANRVQAALLARDAGFPPGGPGTTEQGSPPSLRTSTRTSPR</sequence>
<name>A0AA37BJJ5_9ACTN</name>
<evidence type="ECO:0000313" key="9">
    <source>
        <dbReference type="EMBL" id="GGK81225.1"/>
    </source>
</evidence>
<dbReference type="EMBL" id="BMQD01000014">
    <property type="protein sequence ID" value="GGK81225.1"/>
    <property type="molecule type" value="Genomic_DNA"/>
</dbReference>
<dbReference type="SUPFAM" id="SSF46894">
    <property type="entry name" value="C-terminal effector domain of the bipartite response regulators"/>
    <property type="match status" value="1"/>
</dbReference>
<dbReference type="PANTHER" id="PTHR43214">
    <property type="entry name" value="TWO-COMPONENT RESPONSE REGULATOR"/>
    <property type="match status" value="1"/>
</dbReference>
<evidence type="ECO:0000313" key="10">
    <source>
        <dbReference type="Proteomes" id="UP000627984"/>
    </source>
</evidence>
<keyword evidence="3 9" id="KW-0238">DNA-binding</keyword>
<evidence type="ECO:0000259" key="8">
    <source>
        <dbReference type="PROSITE" id="PS50110"/>
    </source>
</evidence>
<dbReference type="GO" id="GO:0000160">
    <property type="term" value="P:phosphorelay signal transduction system"/>
    <property type="evidence" value="ECO:0007669"/>
    <property type="project" value="InterPro"/>
</dbReference>
<dbReference type="InterPro" id="IPR011006">
    <property type="entry name" value="CheY-like_superfamily"/>
</dbReference>
<dbReference type="GO" id="GO:0003677">
    <property type="term" value="F:DNA binding"/>
    <property type="evidence" value="ECO:0007669"/>
    <property type="project" value="UniProtKB-KW"/>
</dbReference>
<dbReference type="SUPFAM" id="SSF52172">
    <property type="entry name" value="CheY-like"/>
    <property type="match status" value="1"/>
</dbReference>
<feature type="compositionally biased region" description="Low complexity" evidence="6">
    <location>
        <begin position="238"/>
        <end position="251"/>
    </location>
</feature>
<protein>
    <submittedName>
        <fullName evidence="9">DNA-binding response regulator</fullName>
    </submittedName>
</protein>
<evidence type="ECO:0000256" key="5">
    <source>
        <dbReference type="PROSITE-ProRule" id="PRU00169"/>
    </source>
</evidence>
<dbReference type="InterPro" id="IPR001789">
    <property type="entry name" value="Sig_transdc_resp-reg_receiver"/>
</dbReference>
<feature type="region of interest" description="Disordered" evidence="6">
    <location>
        <begin position="222"/>
        <end position="251"/>
    </location>
</feature>
<keyword evidence="4" id="KW-0804">Transcription</keyword>
<dbReference type="PROSITE" id="PS50110">
    <property type="entry name" value="RESPONSE_REGULATORY"/>
    <property type="match status" value="1"/>
</dbReference>
<evidence type="ECO:0000256" key="3">
    <source>
        <dbReference type="ARBA" id="ARBA00023125"/>
    </source>
</evidence>
<dbReference type="InterPro" id="IPR016032">
    <property type="entry name" value="Sig_transdc_resp-reg_C-effctor"/>
</dbReference>
<keyword evidence="2" id="KW-0805">Transcription regulation</keyword>